<proteinExistence type="predicted"/>
<accession>B7P9M4</accession>
<dbReference type="InParanoid" id="B7P9M4"/>
<feature type="region of interest" description="Disordered" evidence="1">
    <location>
        <begin position="1"/>
        <end position="41"/>
    </location>
</feature>
<dbReference type="VEuPathDB" id="VectorBase:ISCI003076"/>
<reference evidence="2 4" key="1">
    <citation type="submission" date="2008-03" db="EMBL/GenBank/DDBJ databases">
        <title>Annotation of Ixodes scapularis.</title>
        <authorList>
            <consortium name="Ixodes scapularis Genome Project Consortium"/>
            <person name="Caler E."/>
            <person name="Hannick L.I."/>
            <person name="Bidwell S."/>
            <person name="Joardar V."/>
            <person name="Thiagarajan M."/>
            <person name="Amedeo P."/>
            <person name="Galinsky K.J."/>
            <person name="Schobel S."/>
            <person name="Inman J."/>
            <person name="Hostetler J."/>
            <person name="Miller J."/>
            <person name="Hammond M."/>
            <person name="Megy K."/>
            <person name="Lawson D."/>
            <person name="Kodira C."/>
            <person name="Sutton G."/>
            <person name="Meyer J."/>
            <person name="Hill C.A."/>
            <person name="Birren B."/>
            <person name="Nene V."/>
            <person name="Collins F."/>
            <person name="Alarcon-Chaidez F."/>
            <person name="Wikel S."/>
            <person name="Strausberg R."/>
        </authorList>
    </citation>
    <scope>NUCLEOTIDE SEQUENCE [LARGE SCALE GENOMIC DNA]</scope>
    <source>
        <strain evidence="4">Wikel</strain>
        <strain evidence="2">Wikel colony</strain>
    </source>
</reference>
<evidence type="ECO:0000313" key="3">
    <source>
        <dbReference type="EnsemblMetazoa" id="ISCW003076-PA"/>
    </source>
</evidence>
<dbReference type="VEuPathDB" id="VectorBase:ISCW003076"/>
<evidence type="ECO:0000313" key="2">
    <source>
        <dbReference type="EMBL" id="EEC03296.1"/>
    </source>
</evidence>
<gene>
    <name evidence="2" type="ORF">IscW_ISCW003076</name>
</gene>
<dbReference type="HOGENOM" id="CLU_2888238_0_0_1"/>
<sequence>MDARSSPQCRPHAETGDPVASPTSEAGDAAATPRSGDDRQPRLAVHVLSLGPPRRLLPFSLYT</sequence>
<keyword evidence="4" id="KW-1185">Reference proteome</keyword>
<reference evidence="3" key="2">
    <citation type="submission" date="2020-05" db="UniProtKB">
        <authorList>
            <consortium name="EnsemblMetazoa"/>
        </authorList>
    </citation>
    <scope>IDENTIFICATION</scope>
    <source>
        <strain evidence="3">wikel</strain>
    </source>
</reference>
<protein>
    <submittedName>
        <fullName evidence="2 3">Uncharacterized protein</fullName>
    </submittedName>
</protein>
<dbReference type="EnsemblMetazoa" id="ISCW003076-RA">
    <property type="protein sequence ID" value="ISCW003076-PA"/>
    <property type="gene ID" value="ISCW003076"/>
</dbReference>
<dbReference type="AlphaFoldDB" id="B7P9M4"/>
<evidence type="ECO:0000256" key="1">
    <source>
        <dbReference type="SAM" id="MobiDB-lite"/>
    </source>
</evidence>
<organism>
    <name type="scientific">Ixodes scapularis</name>
    <name type="common">Black-legged tick</name>
    <name type="synonym">Deer tick</name>
    <dbReference type="NCBI Taxonomy" id="6945"/>
    <lineage>
        <taxon>Eukaryota</taxon>
        <taxon>Metazoa</taxon>
        <taxon>Ecdysozoa</taxon>
        <taxon>Arthropoda</taxon>
        <taxon>Chelicerata</taxon>
        <taxon>Arachnida</taxon>
        <taxon>Acari</taxon>
        <taxon>Parasitiformes</taxon>
        <taxon>Ixodida</taxon>
        <taxon>Ixodoidea</taxon>
        <taxon>Ixodidae</taxon>
        <taxon>Ixodinae</taxon>
        <taxon>Ixodes</taxon>
    </lineage>
</organism>
<dbReference type="Proteomes" id="UP000001555">
    <property type="component" value="Unassembled WGS sequence"/>
</dbReference>
<dbReference type="PaxDb" id="6945-B7P9M4"/>
<dbReference type="EMBL" id="ABJB010543087">
    <property type="status" value="NOT_ANNOTATED_CDS"/>
    <property type="molecule type" value="Genomic_DNA"/>
</dbReference>
<evidence type="ECO:0000313" key="4">
    <source>
        <dbReference type="Proteomes" id="UP000001555"/>
    </source>
</evidence>
<name>B7P9M4_IXOSC</name>
<dbReference type="EMBL" id="DS665174">
    <property type="protein sequence ID" value="EEC03296.1"/>
    <property type="molecule type" value="Genomic_DNA"/>
</dbReference>